<proteinExistence type="predicted"/>
<accession>A0A0H2V7K3</accession>
<dbReference type="HOGENOM" id="CLU_3199114_0_0_6"/>
<dbReference type="EMBL" id="AE014075">
    <property type="protein sequence ID" value="AAN79951.1"/>
    <property type="molecule type" value="Genomic_DNA"/>
</dbReference>
<reference evidence="1 2" key="1">
    <citation type="journal article" date="2002" name="Proc. Natl. Acad. Sci. U.S.A.">
        <title>Extensive mosaic structure revealed by the complete genome sequence of uropathogenic Escherichia coli.</title>
        <authorList>
            <person name="Welch R.A."/>
            <person name="Burland V."/>
            <person name="Plunkett G.III."/>
            <person name="Redford P."/>
            <person name="Roesch P."/>
            <person name="Rasko D."/>
            <person name="Buckles E.L."/>
            <person name="Liou S.R."/>
            <person name="Boutin A."/>
            <person name="Hackett J."/>
            <person name="Stroud D."/>
            <person name="Mayhew G.F."/>
            <person name="Rose D.J."/>
            <person name="Zhou S."/>
            <person name="Schwartz D.C."/>
            <person name="Perna N.T."/>
            <person name="Mobley H.L."/>
            <person name="Donnenberg M.S."/>
            <person name="Blattner F.R."/>
        </authorList>
    </citation>
    <scope>NUCLEOTIDE SEQUENCE [LARGE SCALE GENOMIC DNA]</scope>
    <source>
        <strain evidence="2">CFT073 / ATCC 700928 / UPEC</strain>
    </source>
</reference>
<sequence length="45" mass="4823">MPDAQVSTVIKKGCFLGGCAVDFPQLCIAQFVKCSAHNFDSGHHN</sequence>
<organism evidence="1 2">
    <name type="scientific">Escherichia coli O6:H1 (strain CFT073 / ATCC 700928 / UPEC)</name>
    <dbReference type="NCBI Taxonomy" id="199310"/>
    <lineage>
        <taxon>Bacteria</taxon>
        <taxon>Pseudomonadati</taxon>
        <taxon>Pseudomonadota</taxon>
        <taxon>Gammaproteobacteria</taxon>
        <taxon>Enterobacterales</taxon>
        <taxon>Enterobacteriaceae</taxon>
        <taxon>Escherichia</taxon>
    </lineage>
</organism>
<gene>
    <name evidence="1" type="ordered locus">c1482</name>
</gene>
<dbReference type="KEGG" id="ecc:c1482"/>
<keyword evidence="2" id="KW-1185">Reference proteome</keyword>
<protein>
    <submittedName>
        <fullName evidence="1">Uncharacterized protein</fullName>
    </submittedName>
</protein>
<dbReference type="AlphaFoldDB" id="A0A0H2V7K3"/>
<evidence type="ECO:0000313" key="2">
    <source>
        <dbReference type="Proteomes" id="UP000001410"/>
    </source>
</evidence>
<evidence type="ECO:0000313" key="1">
    <source>
        <dbReference type="EMBL" id="AAN79951.1"/>
    </source>
</evidence>
<dbReference type="Proteomes" id="UP000001410">
    <property type="component" value="Chromosome"/>
</dbReference>
<name>A0A0H2V7K3_ECOL6</name>